<evidence type="ECO:0000256" key="3">
    <source>
        <dbReference type="ARBA" id="ARBA00004653"/>
    </source>
</evidence>
<keyword evidence="11" id="KW-1133">Transmembrane helix</keyword>
<dbReference type="InterPro" id="IPR057042">
    <property type="entry name" value="Beta-prop_SCAP"/>
</dbReference>
<evidence type="ECO:0000256" key="11">
    <source>
        <dbReference type="ARBA" id="ARBA00022989"/>
    </source>
</evidence>
<gene>
    <name evidence="23" type="ORF">TPSB3V08_LOCUS5210</name>
</gene>
<keyword evidence="16" id="KW-1207">Sterol metabolism</keyword>
<keyword evidence="10" id="KW-0256">Endoplasmic reticulum</keyword>
<comment type="subcellular location">
    <subcellularLocation>
        <location evidence="2">Cytoplasmic vesicle</location>
        <location evidence="2">COPII-coated vesicle membrane</location>
        <topology evidence="2">Multi-pass membrane protein</topology>
    </subcellularLocation>
    <subcellularLocation>
        <location evidence="1">Endoplasmic reticulum membrane</location>
        <topology evidence="1">Multi-pass membrane protein</topology>
    </subcellularLocation>
    <subcellularLocation>
        <location evidence="3">Golgi apparatus membrane</location>
        <topology evidence="3">Multi-pass membrane protein</topology>
    </subcellularLocation>
</comment>
<keyword evidence="15" id="KW-0472">Membrane</keyword>
<reference evidence="23" key="1">
    <citation type="submission" date="2020-11" db="EMBL/GenBank/DDBJ databases">
        <authorList>
            <person name="Tran Van P."/>
        </authorList>
    </citation>
    <scope>NUCLEOTIDE SEQUENCE</scope>
</reference>
<dbReference type="InterPro" id="IPR036322">
    <property type="entry name" value="WD40_repeat_dom_sf"/>
</dbReference>
<evidence type="ECO:0000256" key="13">
    <source>
        <dbReference type="ARBA" id="ARBA00023098"/>
    </source>
</evidence>
<evidence type="ECO:0000256" key="14">
    <source>
        <dbReference type="ARBA" id="ARBA00023121"/>
    </source>
</evidence>
<dbReference type="SMART" id="SM00320">
    <property type="entry name" value="WD40"/>
    <property type="match status" value="6"/>
</dbReference>
<accession>A0A7R9D2M4</accession>
<dbReference type="InterPro" id="IPR030225">
    <property type="entry name" value="SCAP"/>
</dbReference>
<evidence type="ECO:0000256" key="20">
    <source>
        <dbReference type="PROSITE-ProRule" id="PRU00221"/>
    </source>
</evidence>
<feature type="region of interest" description="Disordered" evidence="21">
    <location>
        <begin position="949"/>
        <end position="982"/>
    </location>
</feature>
<dbReference type="GO" id="GO:0032933">
    <property type="term" value="P:SREBP signaling pathway"/>
    <property type="evidence" value="ECO:0007669"/>
    <property type="project" value="InterPro"/>
</dbReference>
<keyword evidence="9" id="KW-0677">Repeat</keyword>
<evidence type="ECO:0000256" key="5">
    <source>
        <dbReference type="ARBA" id="ARBA00019541"/>
    </source>
</evidence>
<dbReference type="InterPro" id="IPR053958">
    <property type="entry name" value="HMGCR/SNAP/NPC1-like_SSD"/>
</dbReference>
<evidence type="ECO:0000256" key="4">
    <source>
        <dbReference type="ARBA" id="ARBA00007410"/>
    </source>
</evidence>
<keyword evidence="18" id="KW-0753">Steroid metabolism</keyword>
<evidence type="ECO:0000256" key="16">
    <source>
        <dbReference type="ARBA" id="ARBA00023166"/>
    </source>
</evidence>
<keyword evidence="12" id="KW-0333">Golgi apparatus</keyword>
<evidence type="ECO:0000256" key="9">
    <source>
        <dbReference type="ARBA" id="ARBA00022737"/>
    </source>
</evidence>
<comment type="similarity">
    <text evidence="4">Belongs to the WD repeat SCAP family.</text>
</comment>
<evidence type="ECO:0000256" key="8">
    <source>
        <dbReference type="ARBA" id="ARBA00022692"/>
    </source>
</evidence>
<dbReference type="PANTHER" id="PTHR46378">
    <property type="entry name" value="STEROL REGULATORY ELEMENT-BINDING PROTEIN CLEAVAGE-ACTIVATING PROTEIN"/>
    <property type="match status" value="1"/>
</dbReference>
<feature type="region of interest" description="Disordered" evidence="21">
    <location>
        <begin position="719"/>
        <end position="757"/>
    </location>
</feature>
<keyword evidence="7 20" id="KW-0853">WD repeat</keyword>
<feature type="region of interest" description="Disordered" evidence="21">
    <location>
        <begin position="497"/>
        <end position="527"/>
    </location>
</feature>
<dbReference type="GO" id="GO:0012507">
    <property type="term" value="C:ER to Golgi transport vesicle membrane"/>
    <property type="evidence" value="ECO:0007669"/>
    <property type="project" value="UniProtKB-SubCell"/>
</dbReference>
<evidence type="ECO:0000256" key="19">
    <source>
        <dbReference type="ARBA" id="ARBA00045958"/>
    </source>
</evidence>
<feature type="compositionally biased region" description="Basic and acidic residues" evidence="21">
    <location>
        <begin position="497"/>
        <end position="512"/>
    </location>
</feature>
<dbReference type="GO" id="GO:0005789">
    <property type="term" value="C:endoplasmic reticulum membrane"/>
    <property type="evidence" value="ECO:0007669"/>
    <property type="project" value="UniProtKB-SubCell"/>
</dbReference>
<dbReference type="InterPro" id="IPR000731">
    <property type="entry name" value="SSD"/>
</dbReference>
<evidence type="ECO:0000256" key="7">
    <source>
        <dbReference type="ARBA" id="ARBA00022574"/>
    </source>
</evidence>
<dbReference type="EMBL" id="OD002715">
    <property type="protein sequence ID" value="CAD7405948.1"/>
    <property type="molecule type" value="Genomic_DNA"/>
</dbReference>
<evidence type="ECO:0000313" key="23">
    <source>
        <dbReference type="EMBL" id="CAD7405948.1"/>
    </source>
</evidence>
<dbReference type="GO" id="GO:0032936">
    <property type="term" value="C:SREBP-SCAP complex"/>
    <property type="evidence" value="ECO:0007669"/>
    <property type="project" value="TreeGrafter"/>
</dbReference>
<name>A0A7R9D2M4_TIMPO</name>
<keyword evidence="8" id="KW-0812">Transmembrane</keyword>
<sequence length="1321" mass="146363">MSIGLCFFFGLTFTMNGKEVFPYLVVVVGLENVLVLTKSVMSTPTHLDVKIRVAQGLSREGWSITKNLLTEVTILTVVLAIDIHRMELSSDPHHQFRIHMSHTTSQLHRTSFRQPRYPTPGSPENTLLMKRNIIRSKSHPKLNGFSGDLASPSSYPTNVVASLGASPSLAKIPKRLRLVHFWARTRIFQRAFMVCMVVWISTIVYNSGLVENLFQLTQSEKASLPPGDLSSYYRLAEKFSSSDENTTEATEHSDTVVRLDPAGLADEGRLSTSPVDVKESTPKVDVIFEVALSVSRSSMMSSDRMKPRCYWVFGCYRGEQSILPSVPSPLGTFLKTSSHQPVRPCLLVSRELEEVNPPLRGGRMDNHLGTTPRPVHPTEIRTSISPFSAVELSTTSALANYATENGSSTEGSDISSRLRHVGLDSWHNLSPYHWPSILSLYNVSLAGQYISILPCMRISHVVTPDQARHLRNPEEKAQHFEWQSLAAALDPLDFSRKKGEKSKERKVEEYHKQGGRGSSGRASKRLEAPRRWKRNSSFHFLCWPTTCSSFAVGRLKRGFSQFVVFCESGDGEVRKTPIHPASGSISSEVPFVPSSPMELFLTSVLCIISVIVLAYTMVVLYRCVCSRHYAEWRASWAMDGEMVQDGGTHVVLDAVPLVLDGHAQEVECLATDGIMLVSSCLAGQLRVWDSLSGEALATIDRKLLVKYFASTQKNMTATIEGDQEDLPLSDYESGSPPSRGEHMGESPTLNPRKSSGHLWNMPDLRPAINTNFYGLRCISKNQESANDANKSLFDFGTKYSSMYEDYKKSLLNDEDSAIEEIDDRASARLPSSTWQSGSDGVCKNTLPLSYCRSSQDTLSRSLSSDFNTGSLSKQGFPQNIRRSLELGSVLRNDSSGELLSNFSEYANSSCGVCHSSEKNSCLRRCSVALEEHLCARTLVHEHNVNEKNCERPDNRSRPWAIKGEPLHRTHSRGHLDSPSPAELSSLQGCTNPTIVPPIWCVDCEENLIVVGCANGRLEFWEGSTGTFKCMFEDGSGMGVTAVKMIGNRVVAAKLSGSVDFLEMESYSSGRQNDWGSTSYRRTHVRTGSADSVLGCDEGLSHDGFNENIRCIRLNTTKAHQQPITVLDSEGGRVLTGSQDHTLKVFRLEDQLPLYTLHGHCGPITCLFIDRISPTMSGSGSQDGLLCVWDLISGTCMYSIQAHNGSITALTHSASYVISLGTDERLCFWERFQGHLLNTIQVAHTYCSSMAMFTHNLLITSKQGSLVVWDVRTGVPVRVVKLGHNDGCVFVKHIMLLRDSVACDYGNQLRIVHFPLITDKCE</sequence>
<feature type="domain" description="SSD" evidence="22">
    <location>
        <begin position="1"/>
        <end position="87"/>
    </location>
</feature>
<keyword evidence="14" id="KW-0446">Lipid-binding</keyword>
<proteinExistence type="inferred from homology"/>
<dbReference type="InterPro" id="IPR015943">
    <property type="entry name" value="WD40/YVTN_repeat-like_dom_sf"/>
</dbReference>
<evidence type="ECO:0000256" key="15">
    <source>
        <dbReference type="ARBA" id="ARBA00023136"/>
    </source>
</evidence>
<evidence type="ECO:0000256" key="17">
    <source>
        <dbReference type="ARBA" id="ARBA00023180"/>
    </source>
</evidence>
<dbReference type="Pfam" id="PF24017">
    <property type="entry name" value="Beta-prop_SCAP"/>
    <property type="match status" value="1"/>
</dbReference>
<keyword evidence="6" id="KW-0153">Cholesterol metabolism</keyword>
<evidence type="ECO:0000256" key="18">
    <source>
        <dbReference type="ARBA" id="ARBA00023221"/>
    </source>
</evidence>
<dbReference type="SUPFAM" id="SSF50978">
    <property type="entry name" value="WD40 repeat-like"/>
    <property type="match status" value="1"/>
</dbReference>
<dbReference type="Pfam" id="PF00400">
    <property type="entry name" value="WD40"/>
    <property type="match status" value="1"/>
</dbReference>
<evidence type="ECO:0000256" key="1">
    <source>
        <dbReference type="ARBA" id="ARBA00004477"/>
    </source>
</evidence>
<evidence type="ECO:0000256" key="12">
    <source>
        <dbReference type="ARBA" id="ARBA00023034"/>
    </source>
</evidence>
<evidence type="ECO:0000256" key="6">
    <source>
        <dbReference type="ARBA" id="ARBA00022548"/>
    </source>
</evidence>
<dbReference type="PANTHER" id="PTHR46378:SF1">
    <property type="entry name" value="STEROL REGULATORY ELEMENT-BINDING PROTEIN CLEAVAGE-ACTIVATING PROTEIN"/>
    <property type="match status" value="1"/>
</dbReference>
<organism evidence="23">
    <name type="scientific">Timema poppense</name>
    <name type="common">Walking stick</name>
    <dbReference type="NCBI Taxonomy" id="170557"/>
    <lineage>
        <taxon>Eukaryota</taxon>
        <taxon>Metazoa</taxon>
        <taxon>Ecdysozoa</taxon>
        <taxon>Arthropoda</taxon>
        <taxon>Hexapoda</taxon>
        <taxon>Insecta</taxon>
        <taxon>Pterygota</taxon>
        <taxon>Neoptera</taxon>
        <taxon>Polyneoptera</taxon>
        <taxon>Phasmatodea</taxon>
        <taxon>Timematodea</taxon>
        <taxon>Timematoidea</taxon>
        <taxon>Timematidae</taxon>
        <taxon>Timema</taxon>
    </lineage>
</organism>
<protein>
    <recommendedName>
        <fullName evidence="5">Sterol regulatory element-binding protein cleavage-activating protein</fullName>
    </recommendedName>
</protein>
<dbReference type="PROSITE" id="PS50156">
    <property type="entry name" value="SSD"/>
    <property type="match status" value="1"/>
</dbReference>
<dbReference type="GO" id="GO:0032934">
    <property type="term" value="F:sterol binding"/>
    <property type="evidence" value="ECO:0007669"/>
    <property type="project" value="InterPro"/>
</dbReference>
<evidence type="ECO:0000259" key="22">
    <source>
        <dbReference type="PROSITE" id="PS50156"/>
    </source>
</evidence>
<dbReference type="PROSITE" id="PS50082">
    <property type="entry name" value="WD_REPEATS_2"/>
    <property type="match status" value="1"/>
</dbReference>
<dbReference type="InterPro" id="IPR001680">
    <property type="entry name" value="WD40_rpt"/>
</dbReference>
<dbReference type="GO" id="GO:0000139">
    <property type="term" value="C:Golgi membrane"/>
    <property type="evidence" value="ECO:0007669"/>
    <property type="project" value="UniProtKB-SubCell"/>
</dbReference>
<keyword evidence="13" id="KW-0443">Lipid metabolism</keyword>
<dbReference type="GO" id="GO:0045540">
    <property type="term" value="P:regulation of cholesterol biosynthetic process"/>
    <property type="evidence" value="ECO:0007669"/>
    <property type="project" value="TreeGrafter"/>
</dbReference>
<evidence type="ECO:0000256" key="10">
    <source>
        <dbReference type="ARBA" id="ARBA00022824"/>
    </source>
</evidence>
<evidence type="ECO:0000256" key="2">
    <source>
        <dbReference type="ARBA" id="ARBA00004557"/>
    </source>
</evidence>
<dbReference type="Pfam" id="PF12349">
    <property type="entry name" value="Sterol-sensing"/>
    <property type="match status" value="1"/>
</dbReference>
<comment type="function">
    <text evidence="19">Escort protein required for cholesterol as well as lipid homeostasis. Regulates export of the SCAP-SREBP complex from the endoplasmic reticulum to the Golgi upon low cholesterol, thereby regulating the processing of sterol regulatory element-binding proteins (SREBPs) SREBF1/SREBP1 and SREBF2/SREBP2. At high sterol concentrations, formation of a ternary complex with INSIG (INSIG1 or INSIG2) leads to mask the ER export signal in SCAP, promoting retention of the complex in the endoplasmic reticulum. Low sterol concentrations trigger release of INSIG, a conformational change in the SSD domain of SCAP, unmasking of the ER export signal, promoting recruitment into COPII-coated vesicles and transport of the SCAP-SREBP to the Golgi: in the Golgi, SREBPs are then processed, releasing the transcription factor fragment of SREBPs from the membrane, its import into the nucleus and up-regulation of LDLR, INSIG1 and the mevalonate pathway. Binds cholesterol via its SSD domain.</text>
</comment>
<feature type="repeat" description="WD" evidence="20">
    <location>
        <begin position="659"/>
        <end position="698"/>
    </location>
</feature>
<dbReference type="GO" id="GO:0008203">
    <property type="term" value="P:cholesterol metabolic process"/>
    <property type="evidence" value="ECO:0007669"/>
    <property type="project" value="UniProtKB-KW"/>
</dbReference>
<keyword evidence="17" id="KW-0325">Glycoprotein</keyword>
<evidence type="ECO:0000256" key="21">
    <source>
        <dbReference type="SAM" id="MobiDB-lite"/>
    </source>
</evidence>
<dbReference type="Gene3D" id="2.130.10.10">
    <property type="entry name" value="YVTN repeat-like/Quinoprotein amine dehydrogenase"/>
    <property type="match status" value="1"/>
</dbReference>
<feature type="region of interest" description="Disordered" evidence="21">
    <location>
        <begin position="356"/>
        <end position="379"/>
    </location>
</feature>